<feature type="short sequence motif" description="HXTX 2" evidence="2">
    <location>
        <begin position="126"/>
        <end position="129"/>
    </location>
</feature>
<organism evidence="3 4">
    <name type="scientific">Halocatena marina</name>
    <dbReference type="NCBI Taxonomy" id="2934937"/>
    <lineage>
        <taxon>Archaea</taxon>
        <taxon>Methanobacteriati</taxon>
        <taxon>Methanobacteriota</taxon>
        <taxon>Stenosarchaea group</taxon>
        <taxon>Halobacteria</taxon>
        <taxon>Halobacteriales</taxon>
        <taxon>Natronomonadaceae</taxon>
        <taxon>Halocatena</taxon>
    </lineage>
</organism>
<reference evidence="3 4" key="1">
    <citation type="journal article" date="2019" name="Int. J. Syst. Evol. Microbiol.">
        <title>The Global Catalogue of Microorganisms (GCM) 10K type strain sequencing project: providing services to taxonomists for standard genome sequencing and annotation.</title>
        <authorList>
            <consortium name="The Broad Institute Genomics Platform"/>
            <consortium name="The Broad Institute Genome Sequencing Center for Infectious Disease"/>
            <person name="Wu L."/>
            <person name="Ma J."/>
        </authorList>
    </citation>
    <scope>NUCLEOTIDE SEQUENCE [LARGE SCALE GENOMIC DNA]</scope>
    <source>
        <strain evidence="3 4">RDMS1</strain>
    </source>
</reference>
<evidence type="ECO:0000313" key="3">
    <source>
        <dbReference type="EMBL" id="MFC7190578.1"/>
    </source>
</evidence>
<dbReference type="EMBL" id="JBHTAX010000001">
    <property type="protein sequence ID" value="MFC7190578.1"/>
    <property type="molecule type" value="Genomic_DNA"/>
</dbReference>
<feature type="active site" description="Proton acceptor" evidence="2">
    <location>
        <position position="126"/>
    </location>
</feature>
<dbReference type="AlphaFoldDB" id="A0ABD5YMK3"/>
<dbReference type="GO" id="GO:0008664">
    <property type="term" value="F:RNA 2',3'-cyclic 3'-phosphodiesterase activity"/>
    <property type="evidence" value="ECO:0007669"/>
    <property type="project" value="UniProtKB-EC"/>
</dbReference>
<keyword evidence="1 2" id="KW-0378">Hydrolase</keyword>
<dbReference type="RefSeq" id="WP_264556028.1">
    <property type="nucleotide sequence ID" value="NZ_CP109979.1"/>
</dbReference>
<comment type="function">
    <text evidence="2">Hydrolyzes RNA 2',3'-cyclic phosphodiester to an RNA 2'-phosphomonoester.</text>
</comment>
<evidence type="ECO:0000313" key="4">
    <source>
        <dbReference type="Proteomes" id="UP001596417"/>
    </source>
</evidence>
<dbReference type="PANTHER" id="PTHR35561:SF1">
    <property type="entry name" value="RNA 2',3'-CYCLIC PHOSPHODIESTERASE"/>
    <property type="match status" value="1"/>
</dbReference>
<comment type="catalytic activity">
    <reaction evidence="2">
        <text>a 3'-end 2',3'-cyclophospho-ribonucleotide-RNA + H2O = a 3'-end 2'-phospho-ribonucleotide-RNA + H(+)</text>
        <dbReference type="Rhea" id="RHEA:11828"/>
        <dbReference type="Rhea" id="RHEA-COMP:10464"/>
        <dbReference type="Rhea" id="RHEA-COMP:17353"/>
        <dbReference type="ChEBI" id="CHEBI:15377"/>
        <dbReference type="ChEBI" id="CHEBI:15378"/>
        <dbReference type="ChEBI" id="CHEBI:83064"/>
        <dbReference type="ChEBI" id="CHEBI:173113"/>
        <dbReference type="EC" id="3.1.4.58"/>
    </reaction>
</comment>
<proteinExistence type="inferred from homology"/>
<feature type="active site" description="Proton donor" evidence="2">
    <location>
        <position position="37"/>
    </location>
</feature>
<name>A0ABD5YMK3_9EURY</name>
<sequence>MRLFVSVDLDANDELRTAQVPFETLDGVRLVDPEQVHITLKFLGSVDPNRLGTVETTLAESIAAADVSSFNAHAREYGVFPSHDYISVIWVGIRNDGGRLRLLHEAIEERMIEIGFEPADHAFTPHATIARMDHAGGKAHVQKILSERGPDLGQFDVSEIHLTESTLTPDGPAYESVSAFEL</sequence>
<dbReference type="PANTHER" id="PTHR35561">
    <property type="entry name" value="RNA 2',3'-CYCLIC PHOSPHODIESTERASE"/>
    <property type="match status" value="1"/>
</dbReference>
<dbReference type="GeneID" id="76200208"/>
<dbReference type="Pfam" id="PF13563">
    <property type="entry name" value="2_5_RNA_ligase2"/>
    <property type="match status" value="1"/>
</dbReference>
<dbReference type="Proteomes" id="UP001596417">
    <property type="component" value="Unassembled WGS sequence"/>
</dbReference>
<evidence type="ECO:0000256" key="1">
    <source>
        <dbReference type="ARBA" id="ARBA00022801"/>
    </source>
</evidence>
<dbReference type="NCBIfam" id="TIGR02258">
    <property type="entry name" value="2_5_ligase"/>
    <property type="match status" value="1"/>
</dbReference>
<feature type="short sequence motif" description="HXTX 1" evidence="2">
    <location>
        <begin position="37"/>
        <end position="40"/>
    </location>
</feature>
<dbReference type="EC" id="3.1.4.58" evidence="2"/>
<dbReference type="InterPro" id="IPR009097">
    <property type="entry name" value="Cyclic_Pdiesterase"/>
</dbReference>
<accession>A0ABD5YMK3</accession>
<gene>
    <name evidence="3" type="primary">thpR</name>
    <name evidence="3" type="ORF">ACFQL7_12495</name>
</gene>
<keyword evidence="4" id="KW-1185">Reference proteome</keyword>
<dbReference type="Gene3D" id="3.90.1140.10">
    <property type="entry name" value="Cyclic phosphodiesterase"/>
    <property type="match status" value="1"/>
</dbReference>
<dbReference type="InterPro" id="IPR004175">
    <property type="entry name" value="RNA_CPDase"/>
</dbReference>
<dbReference type="SUPFAM" id="SSF55144">
    <property type="entry name" value="LigT-like"/>
    <property type="match status" value="1"/>
</dbReference>
<comment type="caution">
    <text evidence="3">The sequence shown here is derived from an EMBL/GenBank/DDBJ whole genome shotgun (WGS) entry which is preliminary data.</text>
</comment>
<dbReference type="HAMAP" id="MF_01940">
    <property type="entry name" value="RNA_CPDase"/>
    <property type="match status" value="1"/>
</dbReference>
<comment type="similarity">
    <text evidence="2">Belongs to the 2H phosphoesterase superfamily. ThpR family.</text>
</comment>
<evidence type="ECO:0000256" key="2">
    <source>
        <dbReference type="HAMAP-Rule" id="MF_01940"/>
    </source>
</evidence>
<protein>
    <recommendedName>
        <fullName evidence="2">RNA 2',3'-cyclic phosphodiesterase</fullName>
        <shortName evidence="2">RNA 2',3'-CPDase</shortName>
        <ecNumber evidence="2">3.1.4.58</ecNumber>
    </recommendedName>
</protein>